<feature type="region of interest" description="Disordered" evidence="1">
    <location>
        <begin position="1"/>
        <end position="86"/>
    </location>
</feature>
<sequence>MGTEVLRPHDCLARPIPSFRKPNPNPRPKRRPKPQQPVMGHVTILKRGESLISRKEKEEKKEEEERKEAPLVPDPPVFGPDPLGPDPLLVPRRIRLVSGRAGDVYAGSAFAMSPSPRKVPMPSFSRRREAAGCSATEDLRRMLRLD</sequence>
<name>A0AAX6EI11_IRIPA</name>
<dbReference type="PANTHER" id="PTHR33670">
    <property type="entry name" value="SPLICING FACTOR, PROLINE- AND GLUTAMINE-RICH-LIKE"/>
    <property type="match status" value="1"/>
</dbReference>
<protein>
    <submittedName>
        <fullName evidence="2">Serine/Arginine-related protein 53</fullName>
    </submittedName>
</protein>
<keyword evidence="3" id="KW-1185">Reference proteome</keyword>
<evidence type="ECO:0000256" key="1">
    <source>
        <dbReference type="SAM" id="MobiDB-lite"/>
    </source>
</evidence>
<organism evidence="2 3">
    <name type="scientific">Iris pallida</name>
    <name type="common">Sweet iris</name>
    <dbReference type="NCBI Taxonomy" id="29817"/>
    <lineage>
        <taxon>Eukaryota</taxon>
        <taxon>Viridiplantae</taxon>
        <taxon>Streptophyta</taxon>
        <taxon>Embryophyta</taxon>
        <taxon>Tracheophyta</taxon>
        <taxon>Spermatophyta</taxon>
        <taxon>Magnoliopsida</taxon>
        <taxon>Liliopsida</taxon>
        <taxon>Asparagales</taxon>
        <taxon>Iridaceae</taxon>
        <taxon>Iridoideae</taxon>
        <taxon>Irideae</taxon>
        <taxon>Iris</taxon>
    </lineage>
</organism>
<dbReference type="Proteomes" id="UP001140949">
    <property type="component" value="Unassembled WGS sequence"/>
</dbReference>
<proteinExistence type="predicted"/>
<comment type="caution">
    <text evidence="2">The sequence shown here is derived from an EMBL/GenBank/DDBJ whole genome shotgun (WGS) entry which is preliminary data.</text>
</comment>
<evidence type="ECO:0000313" key="2">
    <source>
        <dbReference type="EMBL" id="KAJ6803683.1"/>
    </source>
</evidence>
<feature type="compositionally biased region" description="Basic and acidic residues" evidence="1">
    <location>
        <begin position="46"/>
        <end position="69"/>
    </location>
</feature>
<dbReference type="PANTHER" id="PTHR33670:SF1">
    <property type="entry name" value="OS09G0416300 PROTEIN"/>
    <property type="match status" value="1"/>
</dbReference>
<reference evidence="2" key="1">
    <citation type="journal article" date="2023" name="GigaByte">
        <title>Genome assembly of the bearded iris, Iris pallida Lam.</title>
        <authorList>
            <person name="Bruccoleri R.E."/>
            <person name="Oakeley E.J."/>
            <person name="Faust A.M.E."/>
            <person name="Altorfer M."/>
            <person name="Dessus-Babus S."/>
            <person name="Burckhardt D."/>
            <person name="Oertli M."/>
            <person name="Naumann U."/>
            <person name="Petersen F."/>
            <person name="Wong J."/>
        </authorList>
    </citation>
    <scope>NUCLEOTIDE SEQUENCE</scope>
    <source>
        <strain evidence="2">GSM-AAB239-AS_SAM_17_03QT</strain>
    </source>
</reference>
<feature type="compositionally biased region" description="Basic and acidic residues" evidence="1">
    <location>
        <begin position="1"/>
        <end position="12"/>
    </location>
</feature>
<feature type="region of interest" description="Disordered" evidence="1">
    <location>
        <begin position="108"/>
        <end position="133"/>
    </location>
</feature>
<dbReference type="Pfam" id="PF15365">
    <property type="entry name" value="PNRC"/>
    <property type="match status" value="1"/>
</dbReference>
<dbReference type="GO" id="GO:0016071">
    <property type="term" value="P:mRNA metabolic process"/>
    <property type="evidence" value="ECO:0007669"/>
    <property type="project" value="UniProtKB-ARBA"/>
</dbReference>
<reference evidence="2" key="2">
    <citation type="submission" date="2023-04" db="EMBL/GenBank/DDBJ databases">
        <authorList>
            <person name="Bruccoleri R.E."/>
            <person name="Oakeley E.J."/>
            <person name="Faust A.-M."/>
            <person name="Dessus-Babus S."/>
            <person name="Altorfer M."/>
            <person name="Burckhardt D."/>
            <person name="Oertli M."/>
            <person name="Naumann U."/>
            <person name="Petersen F."/>
            <person name="Wong J."/>
        </authorList>
    </citation>
    <scope>NUCLEOTIDE SEQUENCE</scope>
    <source>
        <strain evidence="2">GSM-AAB239-AS_SAM_17_03QT</strain>
        <tissue evidence="2">Leaf</tissue>
    </source>
</reference>
<gene>
    <name evidence="2" type="ORF">M6B38_189410</name>
</gene>
<dbReference type="EMBL" id="JANAVB010036419">
    <property type="protein sequence ID" value="KAJ6803683.1"/>
    <property type="molecule type" value="Genomic_DNA"/>
</dbReference>
<dbReference type="InterPro" id="IPR028322">
    <property type="entry name" value="PNRC-like_rgn"/>
</dbReference>
<evidence type="ECO:0000313" key="3">
    <source>
        <dbReference type="Proteomes" id="UP001140949"/>
    </source>
</evidence>
<feature type="compositionally biased region" description="Pro residues" evidence="1">
    <location>
        <begin position="72"/>
        <end position="85"/>
    </location>
</feature>
<accession>A0AAX6EI11</accession>
<dbReference type="AlphaFoldDB" id="A0AAX6EI11"/>